<evidence type="ECO:0000313" key="2">
    <source>
        <dbReference type="EMBL" id="KAL0957403.1"/>
    </source>
</evidence>
<evidence type="ECO:0000313" key="3">
    <source>
        <dbReference type="Proteomes" id="UP001556367"/>
    </source>
</evidence>
<evidence type="ECO:0000256" key="1">
    <source>
        <dbReference type="SAM" id="MobiDB-lite"/>
    </source>
</evidence>
<feature type="region of interest" description="Disordered" evidence="1">
    <location>
        <begin position="1"/>
        <end position="28"/>
    </location>
</feature>
<proteinExistence type="predicted"/>
<feature type="region of interest" description="Disordered" evidence="1">
    <location>
        <begin position="84"/>
        <end position="106"/>
    </location>
</feature>
<organism evidence="2 3">
    <name type="scientific">Hohenbuehelia grisea</name>
    <dbReference type="NCBI Taxonomy" id="104357"/>
    <lineage>
        <taxon>Eukaryota</taxon>
        <taxon>Fungi</taxon>
        <taxon>Dikarya</taxon>
        <taxon>Basidiomycota</taxon>
        <taxon>Agaricomycotina</taxon>
        <taxon>Agaricomycetes</taxon>
        <taxon>Agaricomycetidae</taxon>
        <taxon>Agaricales</taxon>
        <taxon>Pleurotineae</taxon>
        <taxon>Pleurotaceae</taxon>
        <taxon>Hohenbuehelia</taxon>
    </lineage>
</organism>
<feature type="compositionally biased region" description="Polar residues" evidence="1">
    <location>
        <begin position="12"/>
        <end position="26"/>
    </location>
</feature>
<name>A0ABR3JPV4_9AGAR</name>
<reference evidence="3" key="1">
    <citation type="submission" date="2024-06" db="EMBL/GenBank/DDBJ databases">
        <title>Multi-omics analyses provide insights into the biosynthesis of the anticancer antibiotic pleurotin in Hohenbuehelia grisea.</title>
        <authorList>
            <person name="Weaver J.A."/>
            <person name="Alberti F."/>
        </authorList>
    </citation>
    <scope>NUCLEOTIDE SEQUENCE [LARGE SCALE GENOMIC DNA]</scope>
    <source>
        <strain evidence="3">T-177</strain>
    </source>
</reference>
<gene>
    <name evidence="2" type="ORF">HGRIS_001204</name>
</gene>
<dbReference type="EMBL" id="JASNQZ010000005">
    <property type="protein sequence ID" value="KAL0957403.1"/>
    <property type="molecule type" value="Genomic_DNA"/>
</dbReference>
<feature type="compositionally biased region" description="Basic and acidic residues" evidence="1">
    <location>
        <begin position="1"/>
        <end position="11"/>
    </location>
</feature>
<accession>A0ABR3JPV4</accession>
<dbReference type="Proteomes" id="UP001556367">
    <property type="component" value="Unassembled WGS sequence"/>
</dbReference>
<keyword evidence="3" id="KW-1185">Reference proteome</keyword>
<protein>
    <submittedName>
        <fullName evidence="2">Uncharacterized protein</fullName>
    </submittedName>
</protein>
<sequence length="106" mass="11369">MDGSRPLDFREQSYTIQDPQNGQTDQDVGLGRLPVVVDKPSSDVAGTAAYGRVTGFQTPQSVYQHTESLLLHSSQISRGISVPISPPSVSLTSNAPSDKQDVLDDL</sequence>
<comment type="caution">
    <text evidence="2">The sequence shown here is derived from an EMBL/GenBank/DDBJ whole genome shotgun (WGS) entry which is preliminary data.</text>
</comment>